<comment type="caution">
    <text evidence="2">The sequence shown here is derived from an EMBL/GenBank/DDBJ whole genome shotgun (WGS) entry which is preliminary data.</text>
</comment>
<proteinExistence type="predicted"/>
<evidence type="ECO:0000313" key="3">
    <source>
        <dbReference type="Proteomes" id="UP001139700"/>
    </source>
</evidence>
<dbReference type="RefSeq" id="WP_234613422.1">
    <property type="nucleotide sequence ID" value="NZ_CP098806.1"/>
</dbReference>
<feature type="chain" id="PRO_5040764673" description="FecR protein domain-containing protein" evidence="1">
    <location>
        <begin position="20"/>
        <end position="235"/>
    </location>
</feature>
<keyword evidence="1" id="KW-0732">Signal</keyword>
<accession>A0A9X1TGV7</accession>
<gene>
    <name evidence="2" type="ORF">LXM24_12505</name>
</gene>
<protein>
    <recommendedName>
        <fullName evidence="4">FecR protein domain-containing protein</fullName>
    </recommendedName>
</protein>
<reference evidence="2" key="1">
    <citation type="submission" date="2021-12" db="EMBL/GenBank/DDBJ databases">
        <title>Novel species in genus Dyadobacter.</title>
        <authorList>
            <person name="Ma C."/>
        </authorList>
    </citation>
    <scope>NUCLEOTIDE SEQUENCE</scope>
    <source>
        <strain evidence="2">CY399</strain>
    </source>
</reference>
<dbReference type="AlphaFoldDB" id="A0A9X1TGV7"/>
<evidence type="ECO:0008006" key="4">
    <source>
        <dbReference type="Google" id="ProtNLM"/>
    </source>
</evidence>
<evidence type="ECO:0000313" key="2">
    <source>
        <dbReference type="EMBL" id="MCF0040912.1"/>
    </source>
</evidence>
<dbReference type="EMBL" id="JAJTTA010000002">
    <property type="protein sequence ID" value="MCF0040912.1"/>
    <property type="molecule type" value="Genomic_DNA"/>
</dbReference>
<sequence length="235" mass="27303">MKCWFFLLFVMLISGNAVRAQVNDIYRVKNGTDVTKVIPFEERYQFAKFKDGRVLFRNGKISKAMMNYSLVHGEVLFVDAKKDTLLFTDNEYISNIVIGDALYYYTKGHGHVHAIKDFNGVKLGKKQFLVRMGNEKYASYEQYSSTSAISSYTSFINSNGNFQDLESNVKVVLKRRSIFFLIDPNDRVMLATRPNLLKIYTKNKRKLNAYLKENQISFEKEEDLKNVLEFASRLE</sequence>
<organism evidence="2 3">
    <name type="scientific">Dyadobacter fanqingshengii</name>
    <dbReference type="NCBI Taxonomy" id="2906443"/>
    <lineage>
        <taxon>Bacteria</taxon>
        <taxon>Pseudomonadati</taxon>
        <taxon>Bacteroidota</taxon>
        <taxon>Cytophagia</taxon>
        <taxon>Cytophagales</taxon>
        <taxon>Spirosomataceae</taxon>
        <taxon>Dyadobacter</taxon>
    </lineage>
</organism>
<feature type="signal peptide" evidence="1">
    <location>
        <begin position="1"/>
        <end position="19"/>
    </location>
</feature>
<dbReference type="Proteomes" id="UP001139700">
    <property type="component" value="Unassembled WGS sequence"/>
</dbReference>
<name>A0A9X1TGV7_9BACT</name>
<evidence type="ECO:0000256" key="1">
    <source>
        <dbReference type="SAM" id="SignalP"/>
    </source>
</evidence>
<keyword evidence="3" id="KW-1185">Reference proteome</keyword>